<dbReference type="InterPro" id="IPR002701">
    <property type="entry name" value="CM_II_prokaryot"/>
</dbReference>
<dbReference type="Gene3D" id="1.20.59.10">
    <property type="entry name" value="Chorismate mutase"/>
    <property type="match status" value="1"/>
</dbReference>
<evidence type="ECO:0000313" key="5">
    <source>
        <dbReference type="EMBL" id="SOE01428.1"/>
    </source>
</evidence>
<gene>
    <name evidence="5" type="ORF">SAMN06272739_3157</name>
</gene>
<dbReference type="Gene3D" id="3.40.630.30">
    <property type="match status" value="1"/>
</dbReference>
<feature type="domain" description="Chorismate mutase" evidence="3">
    <location>
        <begin position="2"/>
        <end position="92"/>
    </location>
</feature>
<sequence>MTPDQDSLVDVRAAIDTVDGEIVDRLALRQRLVRRAGRLTSDAAAVRAPARVAAVIARVRDLAAGAGADPDLVARVYRTMIAAFVELELAEAGLPDRPLIGPADPADAGELLTLQRAAYATEARLYGDPELPAMVQTLEELTAELATGIALTATRGGRIVGAVRGRAADGVLHVGRLTVAPDQQGQGIGTALLAEVEAAAPPGTRQATLFTGHLSVGNLRLYERLGYREQRRERLTPSVELVHLSKALPGGRPA</sequence>
<evidence type="ECO:0000259" key="4">
    <source>
        <dbReference type="PROSITE" id="PS51186"/>
    </source>
</evidence>
<name>A0A286H0V6_9ACTN</name>
<feature type="domain" description="N-acetyltransferase" evidence="4">
    <location>
        <begin position="98"/>
        <end position="249"/>
    </location>
</feature>
<dbReference type="SUPFAM" id="SSF55729">
    <property type="entry name" value="Acyl-CoA N-acyltransferases (Nat)"/>
    <property type="match status" value="1"/>
</dbReference>
<protein>
    <submittedName>
        <fullName evidence="5">Chorismate mutase</fullName>
    </submittedName>
</protein>
<dbReference type="GO" id="GO:0004106">
    <property type="term" value="F:chorismate mutase activity"/>
    <property type="evidence" value="ECO:0007669"/>
    <property type="project" value="InterPro"/>
</dbReference>
<dbReference type="RefSeq" id="WP_097184788.1">
    <property type="nucleotide sequence ID" value="NZ_OCNK01000003.1"/>
</dbReference>
<keyword evidence="1" id="KW-0808">Transferase</keyword>
<evidence type="ECO:0000259" key="3">
    <source>
        <dbReference type="PROSITE" id="PS51168"/>
    </source>
</evidence>
<dbReference type="AlphaFoldDB" id="A0A286H0V6"/>
<dbReference type="InterPro" id="IPR000182">
    <property type="entry name" value="GNAT_dom"/>
</dbReference>
<dbReference type="Pfam" id="PF01817">
    <property type="entry name" value="CM_2"/>
    <property type="match status" value="1"/>
</dbReference>
<proteinExistence type="predicted"/>
<evidence type="ECO:0000256" key="1">
    <source>
        <dbReference type="ARBA" id="ARBA00022679"/>
    </source>
</evidence>
<dbReference type="PANTHER" id="PTHR43877">
    <property type="entry name" value="AMINOALKYLPHOSPHONATE N-ACETYLTRANSFERASE-RELATED-RELATED"/>
    <property type="match status" value="1"/>
</dbReference>
<dbReference type="SMART" id="SM00830">
    <property type="entry name" value="CM_2"/>
    <property type="match status" value="1"/>
</dbReference>
<organism evidence="5 6">
    <name type="scientific">Blastococcus haudaquaticus</name>
    <dbReference type="NCBI Taxonomy" id="1938745"/>
    <lineage>
        <taxon>Bacteria</taxon>
        <taxon>Bacillati</taxon>
        <taxon>Actinomycetota</taxon>
        <taxon>Actinomycetes</taxon>
        <taxon>Geodermatophilales</taxon>
        <taxon>Geodermatophilaceae</taxon>
        <taxon>Blastococcus</taxon>
    </lineage>
</organism>
<dbReference type="SUPFAM" id="SSF48600">
    <property type="entry name" value="Chorismate mutase II"/>
    <property type="match status" value="1"/>
</dbReference>
<evidence type="ECO:0000313" key="6">
    <source>
        <dbReference type="Proteomes" id="UP000219482"/>
    </source>
</evidence>
<keyword evidence="2" id="KW-0012">Acyltransferase</keyword>
<dbReference type="OrthoDB" id="4322031at2"/>
<dbReference type="CDD" id="cd04301">
    <property type="entry name" value="NAT_SF"/>
    <property type="match status" value="1"/>
</dbReference>
<dbReference type="InterPro" id="IPR036263">
    <property type="entry name" value="Chorismate_II_sf"/>
</dbReference>
<dbReference type="GO" id="GO:0046417">
    <property type="term" value="P:chorismate metabolic process"/>
    <property type="evidence" value="ECO:0007669"/>
    <property type="project" value="InterPro"/>
</dbReference>
<reference evidence="6" key="1">
    <citation type="submission" date="2017-09" db="EMBL/GenBank/DDBJ databases">
        <authorList>
            <person name="Varghese N."/>
            <person name="Submissions S."/>
        </authorList>
    </citation>
    <scope>NUCLEOTIDE SEQUENCE [LARGE SCALE GENOMIC DNA]</scope>
    <source>
        <strain evidence="6">DSM 44270</strain>
    </source>
</reference>
<keyword evidence="6" id="KW-1185">Reference proteome</keyword>
<dbReference type="InterPro" id="IPR016181">
    <property type="entry name" value="Acyl_CoA_acyltransferase"/>
</dbReference>
<dbReference type="PROSITE" id="PS51186">
    <property type="entry name" value="GNAT"/>
    <property type="match status" value="1"/>
</dbReference>
<dbReference type="Proteomes" id="UP000219482">
    <property type="component" value="Unassembled WGS sequence"/>
</dbReference>
<dbReference type="InterPro" id="IPR036979">
    <property type="entry name" value="CM_dom_sf"/>
</dbReference>
<dbReference type="EMBL" id="OCNK01000003">
    <property type="protein sequence ID" value="SOE01428.1"/>
    <property type="molecule type" value="Genomic_DNA"/>
</dbReference>
<dbReference type="Pfam" id="PF13508">
    <property type="entry name" value="Acetyltransf_7"/>
    <property type="match status" value="1"/>
</dbReference>
<accession>A0A286H0V6</accession>
<dbReference type="GO" id="GO:0016747">
    <property type="term" value="F:acyltransferase activity, transferring groups other than amino-acyl groups"/>
    <property type="evidence" value="ECO:0007669"/>
    <property type="project" value="InterPro"/>
</dbReference>
<evidence type="ECO:0000256" key="2">
    <source>
        <dbReference type="ARBA" id="ARBA00023315"/>
    </source>
</evidence>
<dbReference type="PROSITE" id="PS51168">
    <property type="entry name" value="CHORISMATE_MUT_2"/>
    <property type="match status" value="1"/>
</dbReference>
<dbReference type="PANTHER" id="PTHR43877:SF2">
    <property type="entry name" value="AMINOALKYLPHOSPHONATE N-ACETYLTRANSFERASE-RELATED"/>
    <property type="match status" value="1"/>
</dbReference>
<dbReference type="InterPro" id="IPR050832">
    <property type="entry name" value="Bact_Acetyltransf"/>
</dbReference>